<name>A0A2Z6E156_9GAMM</name>
<dbReference type="KEGG" id="rbd:ALSL_0026"/>
<dbReference type="AlphaFoldDB" id="A0A2Z6E156"/>
<proteinExistence type="predicted"/>
<reference evidence="2" key="1">
    <citation type="submission" date="2018-04" db="EMBL/GenBank/DDBJ databases">
        <authorList>
            <person name="Watanabe M."/>
            <person name="Kojima H."/>
        </authorList>
    </citation>
    <scope>NUCLEOTIDE SEQUENCE [LARGE SCALE GENOMIC DNA]</scope>
    <source>
        <strain evidence="2">Dysh456</strain>
    </source>
</reference>
<keyword evidence="2" id="KW-1185">Reference proteome</keyword>
<gene>
    <name evidence="1" type="ORF">ALSL_0026</name>
</gene>
<protein>
    <submittedName>
        <fullName evidence="1">Uncharacterized protein</fullName>
    </submittedName>
</protein>
<accession>A0A2Z6E156</accession>
<evidence type="ECO:0000313" key="1">
    <source>
        <dbReference type="EMBL" id="BBD78705.1"/>
    </source>
</evidence>
<evidence type="ECO:0000313" key="2">
    <source>
        <dbReference type="Proteomes" id="UP000270530"/>
    </source>
</evidence>
<dbReference type="Proteomes" id="UP000270530">
    <property type="component" value="Chromosome"/>
</dbReference>
<reference evidence="2" key="2">
    <citation type="submission" date="2018-06" db="EMBL/GenBank/DDBJ databases">
        <title>Genome sequence of Rhodanobacteraceae bacterium strain Dysh456.</title>
        <authorList>
            <person name="Fukui M."/>
        </authorList>
    </citation>
    <scope>NUCLEOTIDE SEQUENCE [LARGE SCALE GENOMIC DNA]</scope>
    <source>
        <strain evidence="2">Dysh456</strain>
    </source>
</reference>
<dbReference type="EMBL" id="AP018560">
    <property type="protein sequence ID" value="BBD78705.1"/>
    <property type="molecule type" value="Genomic_DNA"/>
</dbReference>
<organism evidence="1 2">
    <name type="scientific">Aerosticca soli</name>
    <dbReference type="NCBI Taxonomy" id="2010829"/>
    <lineage>
        <taxon>Bacteria</taxon>
        <taxon>Pseudomonadati</taxon>
        <taxon>Pseudomonadota</taxon>
        <taxon>Gammaproteobacteria</taxon>
        <taxon>Lysobacterales</taxon>
        <taxon>Rhodanobacteraceae</taxon>
        <taxon>Aerosticca</taxon>
    </lineage>
</organism>
<sequence length="52" mass="6008">MFHPALARRRHGSGLLTALYCASIVRFRWQWRAFTVQISAHGALYLRSSTMD</sequence>